<gene>
    <name evidence="4" type="ORF">BCM40_14110</name>
</gene>
<keyword evidence="2" id="KW-0472">Membrane</keyword>
<dbReference type="PANTHER" id="PTHR46825">
    <property type="entry name" value="D-ALANYL-D-ALANINE-CARBOXYPEPTIDASE/ENDOPEPTIDASE AMPH"/>
    <property type="match status" value="1"/>
</dbReference>
<reference evidence="4" key="1">
    <citation type="submission" date="2016-10" db="EMBL/GenBank/DDBJ databases">
        <authorList>
            <person name="See-Too W.S."/>
        </authorList>
    </citation>
    <scope>NUCLEOTIDE SEQUENCE</scope>
    <source>
        <strain evidence="4">DSM 22276</strain>
    </source>
</reference>
<dbReference type="PANTHER" id="PTHR46825:SF11">
    <property type="entry name" value="PENICILLIN-BINDING PROTEIN 4"/>
    <property type="match status" value="1"/>
</dbReference>
<dbReference type="SUPFAM" id="SSF56601">
    <property type="entry name" value="beta-lactamase/transpeptidase-like"/>
    <property type="match status" value="1"/>
</dbReference>
<dbReference type="AlphaFoldDB" id="A0A1C7ELG3"/>
<feature type="domain" description="Beta-lactamase-related" evidence="3">
    <location>
        <begin position="5"/>
        <end position="314"/>
    </location>
</feature>
<dbReference type="GO" id="GO:0016020">
    <property type="term" value="C:membrane"/>
    <property type="evidence" value="ECO:0007669"/>
    <property type="project" value="UniProtKB-SubCell"/>
</dbReference>
<keyword evidence="5" id="KW-1185">Reference proteome</keyword>
<dbReference type="InterPro" id="IPR050491">
    <property type="entry name" value="AmpC-like"/>
</dbReference>
<evidence type="ECO:0000256" key="2">
    <source>
        <dbReference type="ARBA" id="ARBA00023136"/>
    </source>
</evidence>
<protein>
    <recommendedName>
        <fullName evidence="3">Beta-lactamase-related domain-containing protein</fullName>
    </recommendedName>
</protein>
<sequence length="327" mass="36864">MLDKMEQTNFSGVAYLAAKEPWAMARGFADRANERPNAIDTRFGIGSGSKAFTAVVVCQLVEEGKISFEDQLSHLLPKTFPHFNVTIHQLLTHTSGIPDYFDEQVMDDYEDLWKQRPMYRMQTASDFIPLFKELPMMFKPGERFHYNNAGYIALGLIIENVTGKEFTDVVTARIFEPAEMRNSGYFSLDRLPGQTAFGYIEEEGMWRTNQYAIPVRGGADRGAYVTASDMANFWNCLMNGTLLTKDMLPKMLQASATRNNSDYGYGIWIQTQANGALKYHIMGHEPGVSFHSAFYAAEHNVLTVLSNKSEGAHELAMTLEELKIGKE</sequence>
<dbReference type="EMBL" id="CP016543">
    <property type="protein sequence ID" value="ANU24893.1"/>
    <property type="molecule type" value="Genomic_DNA"/>
</dbReference>
<proteinExistence type="predicted"/>
<evidence type="ECO:0000259" key="3">
    <source>
        <dbReference type="Pfam" id="PF00144"/>
    </source>
</evidence>
<dbReference type="Proteomes" id="UP000092495">
    <property type="component" value="Chromosome"/>
</dbReference>
<dbReference type="KEGG" id="pdg:BCM40_14110"/>
<dbReference type="Pfam" id="PF00144">
    <property type="entry name" value="Beta-lactamase"/>
    <property type="match status" value="1"/>
</dbReference>
<organism evidence="4 5">
    <name type="scientific">Planococcus donghaensis</name>
    <dbReference type="NCBI Taxonomy" id="414778"/>
    <lineage>
        <taxon>Bacteria</taxon>
        <taxon>Bacillati</taxon>
        <taxon>Bacillota</taxon>
        <taxon>Bacilli</taxon>
        <taxon>Bacillales</taxon>
        <taxon>Caryophanaceae</taxon>
        <taxon>Planococcus</taxon>
    </lineage>
</organism>
<dbReference type="Gene3D" id="3.40.710.10">
    <property type="entry name" value="DD-peptidase/beta-lactamase superfamily"/>
    <property type="match status" value="1"/>
</dbReference>
<evidence type="ECO:0000256" key="1">
    <source>
        <dbReference type="ARBA" id="ARBA00004370"/>
    </source>
</evidence>
<name>A0A1C7ELG3_9BACL</name>
<evidence type="ECO:0000313" key="5">
    <source>
        <dbReference type="Proteomes" id="UP000092495"/>
    </source>
</evidence>
<dbReference type="STRING" id="414778.BCM40_14110"/>
<dbReference type="InterPro" id="IPR001466">
    <property type="entry name" value="Beta-lactam-related"/>
</dbReference>
<evidence type="ECO:0000313" key="4">
    <source>
        <dbReference type="EMBL" id="ANU24893.1"/>
    </source>
</evidence>
<dbReference type="InterPro" id="IPR012338">
    <property type="entry name" value="Beta-lactam/transpept-like"/>
</dbReference>
<accession>A0A1C7ELG3</accession>
<comment type="subcellular location">
    <subcellularLocation>
        <location evidence="1">Membrane</location>
    </subcellularLocation>
</comment>